<keyword evidence="2" id="KW-0813">Transport</keyword>
<evidence type="ECO:0000256" key="2">
    <source>
        <dbReference type="ARBA" id="ARBA00022448"/>
    </source>
</evidence>
<dbReference type="InterPro" id="IPR050319">
    <property type="entry name" value="ABC_transp_ATP-bind"/>
</dbReference>
<evidence type="ECO:0000256" key="1">
    <source>
        <dbReference type="ARBA" id="ARBA00005417"/>
    </source>
</evidence>
<protein>
    <submittedName>
        <fullName evidence="6">Peptide/nickel transport system ATP-binding protein</fullName>
    </submittedName>
</protein>
<dbReference type="EMBL" id="PVNG01000014">
    <property type="protein sequence ID" value="PRX61797.1"/>
    <property type="molecule type" value="Genomic_DNA"/>
</dbReference>
<dbReference type="Pfam" id="PF00005">
    <property type="entry name" value="ABC_tran"/>
    <property type="match status" value="1"/>
</dbReference>
<organism evidence="6 7">
    <name type="scientific">Nonomuraea fuscirosea</name>
    <dbReference type="NCBI Taxonomy" id="1291556"/>
    <lineage>
        <taxon>Bacteria</taxon>
        <taxon>Bacillati</taxon>
        <taxon>Actinomycetota</taxon>
        <taxon>Actinomycetes</taxon>
        <taxon>Streptosporangiales</taxon>
        <taxon>Streptosporangiaceae</taxon>
        <taxon>Nonomuraea</taxon>
    </lineage>
</organism>
<accession>A0A2T0MT67</accession>
<dbReference type="GO" id="GO:0005524">
    <property type="term" value="F:ATP binding"/>
    <property type="evidence" value="ECO:0007669"/>
    <property type="project" value="UniProtKB-KW"/>
</dbReference>
<evidence type="ECO:0000313" key="7">
    <source>
        <dbReference type="Proteomes" id="UP000238312"/>
    </source>
</evidence>
<keyword evidence="3" id="KW-0547">Nucleotide-binding</keyword>
<dbReference type="GO" id="GO:0016887">
    <property type="term" value="F:ATP hydrolysis activity"/>
    <property type="evidence" value="ECO:0007669"/>
    <property type="project" value="InterPro"/>
</dbReference>
<dbReference type="PANTHER" id="PTHR43776">
    <property type="entry name" value="TRANSPORT ATP-BINDING PROTEIN"/>
    <property type="match status" value="1"/>
</dbReference>
<dbReference type="Proteomes" id="UP000238312">
    <property type="component" value="Unassembled WGS sequence"/>
</dbReference>
<dbReference type="InterPro" id="IPR017871">
    <property type="entry name" value="ABC_transporter-like_CS"/>
</dbReference>
<keyword evidence="4 6" id="KW-0067">ATP-binding</keyword>
<dbReference type="AlphaFoldDB" id="A0A2T0MT67"/>
<dbReference type="GO" id="GO:0055085">
    <property type="term" value="P:transmembrane transport"/>
    <property type="evidence" value="ECO:0007669"/>
    <property type="project" value="UniProtKB-ARBA"/>
</dbReference>
<keyword evidence="7" id="KW-1185">Reference proteome</keyword>
<dbReference type="InterPro" id="IPR013563">
    <property type="entry name" value="Oligopep_ABC_C"/>
</dbReference>
<dbReference type="Pfam" id="PF08352">
    <property type="entry name" value="oligo_HPY"/>
    <property type="match status" value="1"/>
</dbReference>
<evidence type="ECO:0000259" key="5">
    <source>
        <dbReference type="PROSITE" id="PS50893"/>
    </source>
</evidence>
<dbReference type="InterPro" id="IPR027417">
    <property type="entry name" value="P-loop_NTPase"/>
</dbReference>
<dbReference type="Gene3D" id="3.40.50.300">
    <property type="entry name" value="P-loop containing nucleotide triphosphate hydrolases"/>
    <property type="match status" value="1"/>
</dbReference>
<dbReference type="InterPro" id="IPR003439">
    <property type="entry name" value="ABC_transporter-like_ATP-bd"/>
</dbReference>
<reference evidence="6 7" key="1">
    <citation type="submission" date="2018-03" db="EMBL/GenBank/DDBJ databases">
        <title>Genomic Encyclopedia of Type Strains, Phase III (KMG-III): the genomes of soil and plant-associated and newly described type strains.</title>
        <authorList>
            <person name="Whitman W."/>
        </authorList>
    </citation>
    <scope>NUCLEOTIDE SEQUENCE [LARGE SCALE GENOMIC DNA]</scope>
    <source>
        <strain evidence="6 7">CGMCC 4.7104</strain>
    </source>
</reference>
<comment type="similarity">
    <text evidence="1">Belongs to the ABC transporter superfamily.</text>
</comment>
<comment type="caution">
    <text evidence="6">The sequence shown here is derived from an EMBL/GenBank/DDBJ whole genome shotgun (WGS) entry which is preliminary data.</text>
</comment>
<evidence type="ECO:0000256" key="3">
    <source>
        <dbReference type="ARBA" id="ARBA00022741"/>
    </source>
</evidence>
<gene>
    <name evidence="6" type="ORF">B0I32_114166</name>
</gene>
<dbReference type="SUPFAM" id="SSF52540">
    <property type="entry name" value="P-loop containing nucleoside triphosphate hydrolases"/>
    <property type="match status" value="1"/>
</dbReference>
<evidence type="ECO:0000256" key="4">
    <source>
        <dbReference type="ARBA" id="ARBA00022840"/>
    </source>
</evidence>
<dbReference type="PANTHER" id="PTHR43776:SF7">
    <property type="entry name" value="D,D-DIPEPTIDE TRANSPORT ATP-BINDING PROTEIN DDPF-RELATED"/>
    <property type="match status" value="1"/>
</dbReference>
<evidence type="ECO:0000313" key="6">
    <source>
        <dbReference type="EMBL" id="PRX61797.1"/>
    </source>
</evidence>
<proteinExistence type="inferred from homology"/>
<dbReference type="CDD" id="cd03257">
    <property type="entry name" value="ABC_NikE_OppD_transporters"/>
    <property type="match status" value="1"/>
</dbReference>
<dbReference type="PROSITE" id="PS00211">
    <property type="entry name" value="ABC_TRANSPORTER_1"/>
    <property type="match status" value="1"/>
</dbReference>
<dbReference type="GO" id="GO:0015833">
    <property type="term" value="P:peptide transport"/>
    <property type="evidence" value="ECO:0007669"/>
    <property type="project" value="InterPro"/>
</dbReference>
<dbReference type="SMART" id="SM00382">
    <property type="entry name" value="AAA"/>
    <property type="match status" value="1"/>
</dbReference>
<dbReference type="OrthoDB" id="2986442at2"/>
<sequence length="263" mass="27562">MSTLEFTGTTVRYGHGAGAHVAVDGVDLTVASGGVHGLVGESGSGKSTLAAAAVGLVRPVAGTIRLDGADIAGSSAAARTARRRVQLVFQDPYAALDPRMPVGVSIAEAMRATGRRLSRADRQRRVEELLGLVHLDPKRAGDLPSAFSGGQCQRVTIARALAAEPDVVIADEITSALDVSVQGVVLNLLRELRAELDLTVLFISHNLAVVRYVCDTVSVMRHGRIVESGETESVLSAPAHPYTRELLAAVPVMGEPFDGEEAL</sequence>
<feature type="domain" description="ABC transporter" evidence="5">
    <location>
        <begin position="4"/>
        <end position="247"/>
    </location>
</feature>
<name>A0A2T0MT67_9ACTN</name>
<dbReference type="PROSITE" id="PS50893">
    <property type="entry name" value="ABC_TRANSPORTER_2"/>
    <property type="match status" value="1"/>
</dbReference>
<dbReference type="RefSeq" id="WP_106245671.1">
    <property type="nucleotide sequence ID" value="NZ_PVNG01000014.1"/>
</dbReference>
<dbReference type="InterPro" id="IPR003593">
    <property type="entry name" value="AAA+_ATPase"/>
</dbReference>